<reference evidence="1 2" key="1">
    <citation type="submission" date="2021-06" db="EMBL/GenBank/DDBJ databases">
        <title>Caerostris extrusa draft genome.</title>
        <authorList>
            <person name="Kono N."/>
            <person name="Arakawa K."/>
        </authorList>
    </citation>
    <scope>NUCLEOTIDE SEQUENCE [LARGE SCALE GENOMIC DNA]</scope>
</reference>
<dbReference type="EMBL" id="BPLR01009272">
    <property type="protein sequence ID" value="GIY30752.1"/>
    <property type="molecule type" value="Genomic_DNA"/>
</dbReference>
<gene>
    <name evidence="1" type="ORF">CEXT_740781</name>
</gene>
<dbReference type="Proteomes" id="UP001054945">
    <property type="component" value="Unassembled WGS sequence"/>
</dbReference>
<protein>
    <submittedName>
        <fullName evidence="1">Uncharacterized protein</fullName>
    </submittedName>
</protein>
<sequence length="102" mass="11624">MMTTKQATNSIPRKQQGHNLDSLFTLFPSPNKWDLAEPRACRVEKRIGILDPRRTKKSNSARLEALSIHKGKKNSKNSTKNGYSRCEEILSFNFSFSPEIPC</sequence>
<keyword evidence="2" id="KW-1185">Reference proteome</keyword>
<dbReference type="AlphaFoldDB" id="A0AAV4SD68"/>
<organism evidence="1 2">
    <name type="scientific">Caerostris extrusa</name>
    <name type="common">Bark spider</name>
    <name type="synonym">Caerostris bankana</name>
    <dbReference type="NCBI Taxonomy" id="172846"/>
    <lineage>
        <taxon>Eukaryota</taxon>
        <taxon>Metazoa</taxon>
        <taxon>Ecdysozoa</taxon>
        <taxon>Arthropoda</taxon>
        <taxon>Chelicerata</taxon>
        <taxon>Arachnida</taxon>
        <taxon>Araneae</taxon>
        <taxon>Araneomorphae</taxon>
        <taxon>Entelegynae</taxon>
        <taxon>Araneoidea</taxon>
        <taxon>Araneidae</taxon>
        <taxon>Caerostris</taxon>
    </lineage>
</organism>
<name>A0AAV4SD68_CAEEX</name>
<comment type="caution">
    <text evidence="1">The sequence shown here is derived from an EMBL/GenBank/DDBJ whole genome shotgun (WGS) entry which is preliminary data.</text>
</comment>
<evidence type="ECO:0000313" key="2">
    <source>
        <dbReference type="Proteomes" id="UP001054945"/>
    </source>
</evidence>
<proteinExistence type="predicted"/>
<evidence type="ECO:0000313" key="1">
    <source>
        <dbReference type="EMBL" id="GIY30752.1"/>
    </source>
</evidence>
<accession>A0AAV4SD68</accession>